<evidence type="ECO:0008006" key="4">
    <source>
        <dbReference type="Google" id="ProtNLM"/>
    </source>
</evidence>
<name>A0A0S4KL44_BODSA</name>
<dbReference type="VEuPathDB" id="TriTrypDB:BSAL_78995"/>
<organism evidence="2 3">
    <name type="scientific">Bodo saltans</name>
    <name type="common">Flagellated protozoan</name>
    <dbReference type="NCBI Taxonomy" id="75058"/>
    <lineage>
        <taxon>Eukaryota</taxon>
        <taxon>Discoba</taxon>
        <taxon>Euglenozoa</taxon>
        <taxon>Kinetoplastea</taxon>
        <taxon>Metakinetoplastina</taxon>
        <taxon>Eubodonida</taxon>
        <taxon>Bodonidae</taxon>
        <taxon>Bodo</taxon>
    </lineage>
</organism>
<dbReference type="AlphaFoldDB" id="A0A0S4KL44"/>
<keyword evidence="3" id="KW-1185">Reference proteome</keyword>
<evidence type="ECO:0000313" key="3">
    <source>
        <dbReference type="Proteomes" id="UP000051952"/>
    </source>
</evidence>
<dbReference type="Proteomes" id="UP000051952">
    <property type="component" value="Unassembled WGS sequence"/>
</dbReference>
<feature type="transmembrane region" description="Helical" evidence="1">
    <location>
        <begin position="42"/>
        <end position="62"/>
    </location>
</feature>
<evidence type="ECO:0000256" key="1">
    <source>
        <dbReference type="SAM" id="Phobius"/>
    </source>
</evidence>
<keyword evidence="1" id="KW-0472">Membrane</keyword>
<accession>A0A0S4KL44</accession>
<keyword evidence="1" id="KW-1133">Transmembrane helix</keyword>
<evidence type="ECO:0000313" key="2">
    <source>
        <dbReference type="EMBL" id="CUI14234.1"/>
    </source>
</evidence>
<keyword evidence="1" id="KW-0812">Transmembrane</keyword>
<dbReference type="EMBL" id="CYKH01000794">
    <property type="protein sequence ID" value="CUI14234.1"/>
    <property type="molecule type" value="Genomic_DNA"/>
</dbReference>
<protein>
    <recommendedName>
        <fullName evidence="4">Transmembrane protein</fullName>
    </recommendedName>
</protein>
<gene>
    <name evidence="2" type="ORF">BSAL_78995</name>
</gene>
<feature type="transmembrane region" description="Helical" evidence="1">
    <location>
        <begin position="74"/>
        <end position="94"/>
    </location>
</feature>
<proteinExistence type="predicted"/>
<reference evidence="3" key="1">
    <citation type="submission" date="2015-09" db="EMBL/GenBank/DDBJ databases">
        <authorList>
            <consortium name="Pathogen Informatics"/>
        </authorList>
    </citation>
    <scope>NUCLEOTIDE SEQUENCE [LARGE SCALE GENOMIC DNA]</scope>
    <source>
        <strain evidence="3">Lake Konstanz</strain>
    </source>
</reference>
<feature type="non-terminal residue" evidence="2">
    <location>
        <position position="1"/>
    </location>
</feature>
<sequence>APREDHIVEDAQRIAAFSLLFVDSDDLERWFRSYFYLRNKRSAYLGIIIALPIIVLVVIIGSRDTPGLSLAVPMYSSLLLSVLASVSASINLFVQGKFHPRYHASIANLNMNTNKSMVCRRVRRGGVVG</sequence>